<dbReference type="AlphaFoldDB" id="A0A835Y8X6"/>
<reference evidence="2" key="1">
    <citation type="journal article" date="2020" name="bioRxiv">
        <title>Comparative genomics of Chlamydomonas.</title>
        <authorList>
            <person name="Craig R.J."/>
            <person name="Hasan A.R."/>
            <person name="Ness R.W."/>
            <person name="Keightley P.D."/>
        </authorList>
    </citation>
    <scope>NUCLEOTIDE SEQUENCE</scope>
    <source>
        <strain evidence="2">CCAP 11/70</strain>
    </source>
</reference>
<gene>
    <name evidence="2" type="ORF">HYH03_004949</name>
</gene>
<proteinExistence type="predicted"/>
<accession>A0A835Y8X6</accession>
<evidence type="ECO:0000313" key="2">
    <source>
        <dbReference type="EMBL" id="KAG2496943.1"/>
    </source>
</evidence>
<feature type="region of interest" description="Disordered" evidence="1">
    <location>
        <begin position="1"/>
        <end position="44"/>
    </location>
</feature>
<comment type="caution">
    <text evidence="2">The sequence shown here is derived from an EMBL/GenBank/DDBJ whole genome shotgun (WGS) entry which is preliminary data.</text>
</comment>
<feature type="compositionally biased region" description="Acidic residues" evidence="1">
    <location>
        <begin position="132"/>
        <end position="148"/>
    </location>
</feature>
<evidence type="ECO:0000313" key="3">
    <source>
        <dbReference type="Proteomes" id="UP000612055"/>
    </source>
</evidence>
<organism evidence="2 3">
    <name type="scientific">Edaphochlamys debaryana</name>
    <dbReference type="NCBI Taxonomy" id="47281"/>
    <lineage>
        <taxon>Eukaryota</taxon>
        <taxon>Viridiplantae</taxon>
        <taxon>Chlorophyta</taxon>
        <taxon>core chlorophytes</taxon>
        <taxon>Chlorophyceae</taxon>
        <taxon>CS clade</taxon>
        <taxon>Chlamydomonadales</taxon>
        <taxon>Chlamydomonadales incertae sedis</taxon>
        <taxon>Edaphochlamys</taxon>
    </lineage>
</organism>
<dbReference type="Proteomes" id="UP000612055">
    <property type="component" value="Unassembled WGS sequence"/>
</dbReference>
<evidence type="ECO:0000256" key="1">
    <source>
        <dbReference type="SAM" id="MobiDB-lite"/>
    </source>
</evidence>
<name>A0A835Y8X6_9CHLO</name>
<sequence length="240" mass="26633">MANEPALPWGNVEPENAADAPAQGEGNQPQEQEPERGLTLEEAGIAAATRVEVKWQVEPDGGEPYARWWGATVVGPSIERDPQRADAPTFELQYDAHDDFEPESSHVIFTSEHTLRQLDQEEELTWRKEGDAWEDEEEDGEEGEELPDGEAVLSMGDIVKHEKEMLGGKTLEEAEGEVLAAMEPSKRIAVAAGFRDFSDNLISFLKDTFGSSADGEAKVVTEEHIRAFMENMGNKKQRTH</sequence>
<dbReference type="EMBL" id="JAEHOE010000016">
    <property type="protein sequence ID" value="KAG2496943.1"/>
    <property type="molecule type" value="Genomic_DNA"/>
</dbReference>
<protein>
    <submittedName>
        <fullName evidence="2">Uncharacterized protein</fullName>
    </submittedName>
</protein>
<keyword evidence="3" id="KW-1185">Reference proteome</keyword>
<dbReference type="OrthoDB" id="535201at2759"/>
<feature type="region of interest" description="Disordered" evidence="1">
    <location>
        <begin position="127"/>
        <end position="150"/>
    </location>
</feature>